<accession>A0ABV2ASZ9</accession>
<organism evidence="2 3">
    <name type="scientific">Bonamia ostreae</name>
    <dbReference type="NCBI Taxonomy" id="126728"/>
    <lineage>
        <taxon>Eukaryota</taxon>
        <taxon>Sar</taxon>
        <taxon>Rhizaria</taxon>
        <taxon>Endomyxa</taxon>
        <taxon>Ascetosporea</taxon>
        <taxon>Haplosporida</taxon>
        <taxon>Bonamia</taxon>
    </lineage>
</organism>
<sequence>MSVNENTELSFLTHKPVVVVFREKDVTYPKCTPIIQFVCHDVLPLPYDGDGSEGKGRGHMCDCKVCSANYTCTQEDKPTCRVSPLRLKRKRDDDEDDEALQEALLASVHPYLRAPSTFGFLSDEDSDNVVIREGDDGSFTYEDGSSNVPACRRRRVDAAPRRRRGRPIRLTRRAGNVVAANTVSTESAPTATDNVSDNVRSSDNAPISGTFNNNDLPDIDESPVVRKVTAPRKVPAVRDAPVADQVPTVRARTLRLTTKRVLGPRK</sequence>
<comment type="caution">
    <text evidence="2">The sequence shown here is derived from an EMBL/GenBank/DDBJ whole genome shotgun (WGS) entry which is preliminary data.</text>
</comment>
<feature type="region of interest" description="Disordered" evidence="1">
    <location>
        <begin position="186"/>
        <end position="218"/>
    </location>
</feature>
<name>A0ABV2ASZ9_9EUKA</name>
<proteinExistence type="predicted"/>
<evidence type="ECO:0000256" key="1">
    <source>
        <dbReference type="SAM" id="MobiDB-lite"/>
    </source>
</evidence>
<gene>
    <name evidence="2" type="ORF">MHBO_004121</name>
</gene>
<dbReference type="EMBL" id="JBDODL010003192">
    <property type="protein sequence ID" value="MES1922604.1"/>
    <property type="molecule type" value="Genomic_DNA"/>
</dbReference>
<feature type="compositionally biased region" description="Polar residues" evidence="1">
    <location>
        <begin position="186"/>
        <end position="215"/>
    </location>
</feature>
<evidence type="ECO:0000313" key="2">
    <source>
        <dbReference type="EMBL" id="MES1922604.1"/>
    </source>
</evidence>
<protein>
    <submittedName>
        <fullName evidence="2">Uncharacterized protein</fullName>
    </submittedName>
</protein>
<dbReference type="Proteomes" id="UP001439008">
    <property type="component" value="Unassembled WGS sequence"/>
</dbReference>
<reference evidence="2 3" key="1">
    <citation type="journal article" date="2024" name="BMC Biol.">
        <title>Comparative genomics of Ascetosporea gives new insight into the evolutionary basis for animal parasitism in Rhizaria.</title>
        <authorList>
            <person name="Hiltunen Thoren M."/>
            <person name="Onut-Brannstrom I."/>
            <person name="Alfjorden A."/>
            <person name="Peckova H."/>
            <person name="Swords F."/>
            <person name="Hooper C."/>
            <person name="Holzer A.S."/>
            <person name="Bass D."/>
            <person name="Burki F."/>
        </authorList>
    </citation>
    <scope>NUCLEOTIDE SEQUENCE [LARGE SCALE GENOMIC DNA]</scope>
    <source>
        <strain evidence="2">20-A016</strain>
    </source>
</reference>
<keyword evidence="3" id="KW-1185">Reference proteome</keyword>
<evidence type="ECO:0000313" key="3">
    <source>
        <dbReference type="Proteomes" id="UP001439008"/>
    </source>
</evidence>